<evidence type="ECO:0000256" key="2">
    <source>
        <dbReference type="ARBA" id="ARBA00022737"/>
    </source>
</evidence>
<dbReference type="PANTHER" id="PTHR19853:SF0">
    <property type="entry name" value="WD REPEAT-CONTAINING PROTEIN 3"/>
    <property type="match status" value="1"/>
</dbReference>
<protein>
    <submittedName>
        <fullName evidence="6">WD repeat-containing protein 3</fullName>
    </submittedName>
</protein>
<feature type="repeat" description="WD" evidence="3">
    <location>
        <begin position="104"/>
        <end position="137"/>
    </location>
</feature>
<sequence length="866" mass="96828">MGLTKQYLRYVASAVFGVIGSQKANIAFVTLRGGGKGQYVAVGACEHVFIWDVRKAEKVLILEGKKHEVTYLCPSPDGIHIAVGYEDGSVRIFSLLNGESNISFSGHKSAVSVMRYDALGARLVTGSKDTDVIVWDIINECGLYRLKGHKDAITQILLLESKNLLITSSKDSFVKWWDLDTQHCFKTMVGHHTEVWGMVLLNQESRLLTGSADSELRAWDIQYIEEGKEAGEPQEKKVRTLLESEEEDEEGLDDEPEERILSCKKAGSVLREARDRVVSLVTDAKAKVLACHGLDTTLEVFIVLSEEEEGEEDVPEPVVERKLSDEIQKLANIKASSKIRSVDCLLAPNGEMKVALLLQNNTVETYTLKTTEKNPTGTKTSRLTLSGHRTDVRTLAFSSDNIAVLSASGETVKVWNRSTLQVIRTMGCEYALCSLFVPGDRQIILGTKSGKIQIFDLASGSLLETTDAHDGALWSMCLSPDQRGIVTGGADKTVKFWDFELIKDQDSGKTKRLTVKHTRTLQLDEDVLCVRYSPDQRLLAVSLLDCTVKIFYTDTLKFFLSLYGHKLPVLCLDISHDSALIATGSADRNVKIWGLDFGDCHRSMFAHDDSVMFLQFVPKTHLFFTAGKDRKIKQWDADKFEHIQTLEGHHREVWCLAISPNGDHIVSSSHDKTLRLEAEFEESLAKGDEPVVPGETKGEAEPAGKKTIETVKAAERIMEAVELYREETEKLEEHKAACKAAGKELPPLKMNPILVAFGNVSPSQYVLEVIKKVRSSELEVSLLVLPFPYVPDLLKLFSVIDELRTNTISKVREIRDVLGFNSAGLQFLQREIENKEDVMFFADATDRFKEKNRKRKKRERAVLTIT</sequence>
<feature type="repeat" description="WD" evidence="3">
    <location>
        <begin position="646"/>
        <end position="676"/>
    </location>
</feature>
<dbReference type="InterPro" id="IPR001680">
    <property type="entry name" value="WD40_rpt"/>
</dbReference>
<keyword evidence="1 3" id="KW-0853">WD repeat</keyword>
<feature type="coiled-coil region" evidence="4">
    <location>
        <begin position="714"/>
        <end position="744"/>
    </location>
</feature>
<dbReference type="PROSITE" id="PS00678">
    <property type="entry name" value="WD_REPEATS_1"/>
    <property type="match status" value="3"/>
</dbReference>
<dbReference type="Pfam" id="PF25172">
    <property type="entry name" value="Beta-prop_WDR3_2nd"/>
    <property type="match status" value="1"/>
</dbReference>
<dbReference type="SMART" id="SM00320">
    <property type="entry name" value="WD40"/>
    <property type="match status" value="11"/>
</dbReference>
<dbReference type="PRINTS" id="PR00320">
    <property type="entry name" value="GPROTEINBRPT"/>
</dbReference>
<feature type="repeat" description="WD" evidence="3">
    <location>
        <begin position="188"/>
        <end position="222"/>
    </location>
</feature>
<dbReference type="PROSITE" id="PS50082">
    <property type="entry name" value="WD_REPEATS_2"/>
    <property type="match status" value="8"/>
</dbReference>
<keyword evidence="4" id="KW-0175">Coiled coil</keyword>
<feature type="repeat" description="WD" evidence="3">
    <location>
        <begin position="466"/>
        <end position="500"/>
    </location>
</feature>
<feature type="repeat" description="WD" evidence="3">
    <location>
        <begin position="385"/>
        <end position="425"/>
    </location>
</feature>
<name>A0ABQ8MDD4_LABRO</name>
<dbReference type="CDD" id="cd00200">
    <property type="entry name" value="WD40"/>
    <property type="match status" value="1"/>
</dbReference>
<comment type="caution">
    <text evidence="6">The sequence shown here is derived from an EMBL/GenBank/DDBJ whole genome shotgun (WGS) entry which is preliminary data.</text>
</comment>
<feature type="repeat" description="WD" evidence="3">
    <location>
        <begin position="604"/>
        <end position="645"/>
    </location>
</feature>
<evidence type="ECO:0000256" key="1">
    <source>
        <dbReference type="ARBA" id="ARBA00022574"/>
    </source>
</evidence>
<keyword evidence="2" id="KW-0677">Repeat</keyword>
<accession>A0ABQ8MDD4</accession>
<dbReference type="InterPro" id="IPR036322">
    <property type="entry name" value="WD40_repeat_dom_sf"/>
</dbReference>
<dbReference type="PROSITE" id="PS50294">
    <property type="entry name" value="WD_REPEATS_REGION"/>
    <property type="match status" value="7"/>
</dbReference>
<reference evidence="6 7" key="1">
    <citation type="submission" date="2022-01" db="EMBL/GenBank/DDBJ databases">
        <title>A high-quality chromosome-level genome assembly of rohu carp, Labeo rohita.</title>
        <authorList>
            <person name="Arick M.A. II"/>
            <person name="Hsu C.-Y."/>
            <person name="Magbanua Z."/>
            <person name="Pechanova O."/>
            <person name="Grover C."/>
            <person name="Miller E."/>
            <person name="Thrash A."/>
            <person name="Ezzel L."/>
            <person name="Alam S."/>
            <person name="Benzie J."/>
            <person name="Hamilton M."/>
            <person name="Karsi A."/>
            <person name="Lawrence M.L."/>
            <person name="Peterson D.G."/>
        </authorList>
    </citation>
    <scope>NUCLEOTIDE SEQUENCE [LARGE SCALE GENOMIC DNA]</scope>
    <source>
        <strain evidence="7">BAU-BD-2019</strain>
        <tissue evidence="6">Blood</tissue>
    </source>
</reference>
<dbReference type="EMBL" id="JACTAM010000009">
    <property type="protein sequence ID" value="KAI2660571.1"/>
    <property type="molecule type" value="Genomic_DNA"/>
</dbReference>
<evidence type="ECO:0000256" key="4">
    <source>
        <dbReference type="SAM" id="Coils"/>
    </source>
</evidence>
<proteinExistence type="predicted"/>
<evidence type="ECO:0000256" key="5">
    <source>
        <dbReference type="SAM" id="MobiDB-lite"/>
    </source>
</evidence>
<evidence type="ECO:0000256" key="3">
    <source>
        <dbReference type="PROSITE-ProRule" id="PRU00221"/>
    </source>
</evidence>
<evidence type="ECO:0000313" key="6">
    <source>
        <dbReference type="EMBL" id="KAI2660571.1"/>
    </source>
</evidence>
<feature type="region of interest" description="Disordered" evidence="5">
    <location>
        <begin position="685"/>
        <end position="704"/>
    </location>
</feature>
<evidence type="ECO:0000313" key="7">
    <source>
        <dbReference type="Proteomes" id="UP000830375"/>
    </source>
</evidence>
<dbReference type="Proteomes" id="UP000830375">
    <property type="component" value="Unassembled WGS sequence"/>
</dbReference>
<feature type="repeat" description="WD" evidence="3">
    <location>
        <begin position="146"/>
        <end position="187"/>
    </location>
</feature>
<dbReference type="Pfam" id="PF25173">
    <property type="entry name" value="Beta-prop_WDR3_1st"/>
    <property type="match status" value="1"/>
</dbReference>
<dbReference type="PANTHER" id="PTHR19853">
    <property type="entry name" value="WD REPEAT CONTAINING PROTEIN 3 WDR3"/>
    <property type="match status" value="1"/>
</dbReference>
<dbReference type="SUPFAM" id="SSF50978">
    <property type="entry name" value="WD40 repeat-like"/>
    <property type="match status" value="1"/>
</dbReference>
<feature type="repeat" description="WD" evidence="3">
    <location>
        <begin position="562"/>
        <end position="603"/>
    </location>
</feature>
<organism evidence="6 7">
    <name type="scientific">Labeo rohita</name>
    <name type="common">Indian major carp</name>
    <name type="synonym">Cyprinus rohita</name>
    <dbReference type="NCBI Taxonomy" id="84645"/>
    <lineage>
        <taxon>Eukaryota</taxon>
        <taxon>Metazoa</taxon>
        <taxon>Chordata</taxon>
        <taxon>Craniata</taxon>
        <taxon>Vertebrata</taxon>
        <taxon>Euteleostomi</taxon>
        <taxon>Actinopterygii</taxon>
        <taxon>Neopterygii</taxon>
        <taxon>Teleostei</taxon>
        <taxon>Ostariophysi</taxon>
        <taxon>Cypriniformes</taxon>
        <taxon>Cyprinidae</taxon>
        <taxon>Labeoninae</taxon>
        <taxon>Labeonini</taxon>
        <taxon>Labeo</taxon>
    </lineage>
</organism>
<dbReference type="InterPro" id="IPR051570">
    <property type="entry name" value="TBC1_cilium_biogenesis"/>
</dbReference>
<dbReference type="InterPro" id="IPR020472">
    <property type="entry name" value="WD40_PAC1"/>
</dbReference>
<keyword evidence="7" id="KW-1185">Reference proteome</keyword>
<dbReference type="InterPro" id="IPR015943">
    <property type="entry name" value="WD40/YVTN_repeat-like_dom_sf"/>
</dbReference>
<gene>
    <name evidence="6" type="ORF">H4Q32_008164</name>
</gene>
<dbReference type="Gene3D" id="2.130.10.10">
    <property type="entry name" value="YVTN repeat-like/Quinoprotein amine dehydrogenase"/>
    <property type="match status" value="4"/>
</dbReference>
<dbReference type="InterPro" id="IPR019775">
    <property type="entry name" value="WD40_repeat_CS"/>
</dbReference>
<dbReference type="SUPFAM" id="SSF117289">
    <property type="entry name" value="Nucleoporin domain"/>
    <property type="match status" value="1"/>
</dbReference>